<dbReference type="InterPro" id="IPR001870">
    <property type="entry name" value="B30.2/SPRY"/>
</dbReference>
<dbReference type="InterPro" id="IPR035773">
    <property type="entry name" value="SPRY_RNF123"/>
</dbReference>
<evidence type="ECO:0000256" key="15">
    <source>
        <dbReference type="ARBA" id="ARBA00067465"/>
    </source>
</evidence>
<comment type="catalytic activity">
    <reaction evidence="1">
        <text>S-ubiquitinyl-[E2 ubiquitin-conjugating enzyme]-L-cysteine + [acceptor protein]-L-lysine = [E2 ubiquitin-conjugating enzyme]-L-cysteine + N(6)-ubiquitinyl-[acceptor protein]-L-lysine.</text>
        <dbReference type="EC" id="2.3.2.27"/>
    </reaction>
</comment>
<dbReference type="EC" id="2.3.2.27" evidence="4"/>
<comment type="subunit">
    <text evidence="14">Component of the KPC complex composed of RNF123/KPC1 and UBAC1/KPC2. Interacts with UBAC1 and CDKN1B via its N-terminal domain. Interacts with RIGI (via N-terminus) and IFIH1 (via N-terminus).</text>
</comment>
<dbReference type="InterPro" id="IPR057987">
    <property type="entry name" value="TPR_RNF123/RKP"/>
</dbReference>
<feature type="non-terminal residue" evidence="21">
    <location>
        <position position="1314"/>
    </location>
</feature>
<proteinExistence type="predicted"/>
<evidence type="ECO:0000256" key="1">
    <source>
        <dbReference type="ARBA" id="ARBA00000900"/>
    </source>
</evidence>
<dbReference type="InterPro" id="IPR001841">
    <property type="entry name" value="Znf_RING"/>
</dbReference>
<sequence>MTSRGAGTAFSRKNYRLSTEPEKSKVTGIVNSRLLNDYLHRVFSSADGNQPAAAYRKHLTFQNLQEHLERLLAEENGSEDSRDQVAEGRLGPSTVVLDHTSGFEGLLLVDDDLLGVIGHSNFGSIRATTCVYKGKWIYEVLISSQGLMQIGWCTLNCRFNQEEGVGDTPDSYAYDGNRVRKWNVTTTNYGKSWAAGDIVSCLIDLDEGTIAFCLNGISLGTAFDNITRGAGMAYFPAISLSFKESVAFNFGSRPLRYPLAVGRGVEGYRPLQDPPVADLVKARKLLGYLKNVIHIGIDVTEGKLVEKDTSMWQLQGEPTVLITLAHIFNYFSPLMCKVYLVEDVLMTFLLSILERGGAVDSHPLIQQLLDLMWLLMEEYEVHECLKQLLMSLLRAYRFSPIIPDLGLQIHYLRLTIAVLKHEKSRKYLLSNVLFDVLRSVVFFYIKSPLRVEEAGLQELIPTTWWPNRFTKEGKESKEVKEESAEERLRRRAYERGCQRLKKRIEVVEGLQVQILKLLLNNKDRGGGEASRYIFLNKFRKFLQENASNRGNLTVLCPPEYMVCFLHRLIAALRFFWDGHKAKTPAALSSEEAYVPPQLFYNGKVDYFDLQRLGGLLSHLKKTLKDDLAAKANILIDPAELQAVTMDDLDEDEESATSAAQSQRPSAALAIGGALARPAWLSSPTLGRANRFLSTAAVSLMNPRRPLGTLEKIKVLTLRVEQRTREDIEGTHGNEGLLLGRPPEEPDQPITENSLLEVLDGIVMMYNLSVHQQLGKMVGVSDDVNEYAMALKDTEEKISRCPKRRRDIHEELLKSQKVFSEKLNHLSRRLAWINVTIYSKEKMQDIYWLLRVCIRTIEHGDRTGSLFAFMPEFYLSVAMNSYSALKNYFSPVNSMEELPGYEETLMRLAAILAKHFADSRIVGTDIRDSLMQALASYVCYPHSLRAVERIPEEQRISMMKNLLAPYEQRPWAQTNWILVRLWRGCGFGYRYTRLPHLLKTKPEDASLPSLQKPCPSTLLQRHMADLLRSDRDLAPSFLNSVLNQLNWAFSEFIGMIQEIQQAAERLERNFVDSRQLKVCATCFDLSVSLLRVLEMTVTLAPEIFLDWNRPSSELLLRRLAQLLNQVLNRVTAERNLFDRVVNLRLPGLESVDHYPILVAVTGILVRLLVDTDVQGTERATAVLLADPCFQLRSIQYLLGHAEPSALAAAAPATDKRHFSLHTYTEYISAEELAKVEKMLNHLSEESKQAAATTLPTSEEDLCPICYAHPISAIFRPCSHKSCKACINQHLMNNKDCFFCKATITGVDDFTKPASS</sequence>
<comment type="caution">
    <text evidence="21">The sequence shown here is derived from an EMBL/GenBank/DDBJ whole genome shotgun (WGS) entry which is preliminary data.</text>
</comment>
<dbReference type="PROSITE" id="PS50089">
    <property type="entry name" value="ZF_RING_2"/>
    <property type="match status" value="1"/>
</dbReference>
<dbReference type="InterPro" id="IPR045129">
    <property type="entry name" value="RNF123/RKP/RSPRY1"/>
</dbReference>
<keyword evidence="12" id="KW-0862">Zinc</keyword>
<keyword evidence="13" id="KW-0832">Ubl conjugation</keyword>
<dbReference type="Gene3D" id="2.60.120.920">
    <property type="match status" value="1"/>
</dbReference>
<evidence type="ECO:0000256" key="7">
    <source>
        <dbReference type="ARBA" id="ARBA00022553"/>
    </source>
</evidence>
<evidence type="ECO:0000256" key="3">
    <source>
        <dbReference type="ARBA" id="ARBA00004906"/>
    </source>
</evidence>
<dbReference type="CDD" id="cd16541">
    <property type="entry name" value="RING-HC_RNF123"/>
    <property type="match status" value="1"/>
</dbReference>
<dbReference type="GO" id="GO:0061630">
    <property type="term" value="F:ubiquitin protein ligase activity"/>
    <property type="evidence" value="ECO:0007669"/>
    <property type="project" value="UniProtKB-EC"/>
</dbReference>
<evidence type="ECO:0000256" key="5">
    <source>
        <dbReference type="ARBA" id="ARBA00022481"/>
    </source>
</evidence>
<dbReference type="SMART" id="SM00449">
    <property type="entry name" value="SPRY"/>
    <property type="match status" value="1"/>
</dbReference>
<reference evidence="21 22" key="1">
    <citation type="submission" date="2019-09" db="EMBL/GenBank/DDBJ databases">
        <title>Bird 10,000 Genomes (B10K) Project - Family phase.</title>
        <authorList>
            <person name="Zhang G."/>
        </authorList>
    </citation>
    <scope>NUCLEOTIDE SEQUENCE [LARGE SCALE GENOMIC DNA]</scope>
    <source>
        <strain evidence="21">B10K-DU-029-36</strain>
        <tissue evidence="21">Muscle</tissue>
    </source>
</reference>
<keyword evidence="9" id="KW-0479">Metal-binding</keyword>
<feature type="non-terminal residue" evidence="21">
    <location>
        <position position="1"/>
    </location>
</feature>
<dbReference type="GO" id="GO:0016874">
    <property type="term" value="F:ligase activity"/>
    <property type="evidence" value="ECO:0007669"/>
    <property type="project" value="UniProtKB-KW"/>
</dbReference>
<dbReference type="Pfam" id="PF00622">
    <property type="entry name" value="SPRY"/>
    <property type="match status" value="1"/>
</dbReference>
<dbReference type="Proteomes" id="UP000557196">
    <property type="component" value="Unassembled WGS sequence"/>
</dbReference>
<gene>
    <name evidence="21" type="primary">Rnf123</name>
    <name evidence="21" type="ORF">ALERUF_R06748</name>
</gene>
<keyword evidence="11" id="KW-0833">Ubl conjugation pathway</keyword>
<dbReference type="InterPro" id="IPR013083">
    <property type="entry name" value="Znf_RING/FYVE/PHD"/>
</dbReference>
<dbReference type="GO" id="GO:0008270">
    <property type="term" value="F:zinc ion binding"/>
    <property type="evidence" value="ECO:0007669"/>
    <property type="project" value="UniProtKB-KW"/>
</dbReference>
<evidence type="ECO:0000313" key="22">
    <source>
        <dbReference type="Proteomes" id="UP000557196"/>
    </source>
</evidence>
<dbReference type="PROSITE" id="PS50188">
    <property type="entry name" value="B302_SPRY"/>
    <property type="match status" value="1"/>
</dbReference>
<feature type="domain" description="RING-type" evidence="19">
    <location>
        <begin position="1261"/>
        <end position="1299"/>
    </location>
</feature>
<evidence type="ECO:0000256" key="4">
    <source>
        <dbReference type="ARBA" id="ARBA00012483"/>
    </source>
</evidence>
<evidence type="ECO:0000259" key="19">
    <source>
        <dbReference type="PROSITE" id="PS50089"/>
    </source>
</evidence>
<evidence type="ECO:0000256" key="9">
    <source>
        <dbReference type="ARBA" id="ARBA00022723"/>
    </source>
</evidence>
<evidence type="ECO:0000256" key="16">
    <source>
        <dbReference type="ARBA" id="ARBA00079670"/>
    </source>
</evidence>
<accession>A0A7K8HJB5</accession>
<feature type="domain" description="B30.2/SPRY" evidence="20">
    <location>
        <begin position="75"/>
        <end position="255"/>
    </location>
</feature>
<evidence type="ECO:0000256" key="10">
    <source>
        <dbReference type="ARBA" id="ARBA00022771"/>
    </source>
</evidence>
<dbReference type="InterPro" id="IPR003877">
    <property type="entry name" value="SPRY_dom"/>
</dbReference>
<keyword evidence="5" id="KW-0488">Methylation</keyword>
<evidence type="ECO:0000256" key="14">
    <source>
        <dbReference type="ARBA" id="ARBA00063853"/>
    </source>
</evidence>
<dbReference type="SUPFAM" id="SSF49899">
    <property type="entry name" value="Concanavalin A-like lectins/glucanases"/>
    <property type="match status" value="1"/>
</dbReference>
<dbReference type="Gene3D" id="3.30.40.10">
    <property type="entry name" value="Zinc/RING finger domain, C3HC4 (zinc finger)"/>
    <property type="match status" value="1"/>
</dbReference>
<dbReference type="SUPFAM" id="SSF57850">
    <property type="entry name" value="RING/U-box"/>
    <property type="match status" value="1"/>
</dbReference>
<dbReference type="EMBL" id="VZTH01006501">
    <property type="protein sequence ID" value="NXC56156.1"/>
    <property type="molecule type" value="Genomic_DNA"/>
</dbReference>
<evidence type="ECO:0000256" key="8">
    <source>
        <dbReference type="ARBA" id="ARBA00022679"/>
    </source>
</evidence>
<protein>
    <recommendedName>
        <fullName evidence="15">E3 ubiquitin-protein ligase RNF123</fullName>
        <ecNumber evidence="4">2.3.2.27</ecNumber>
    </recommendedName>
    <alternativeName>
        <fullName evidence="16">Kip1 ubiquitination-promoting complex protein 1</fullName>
    </alternativeName>
    <alternativeName>
        <fullName evidence="17">RING finger protein 123</fullName>
    </alternativeName>
</protein>
<evidence type="ECO:0000256" key="12">
    <source>
        <dbReference type="ARBA" id="ARBA00022833"/>
    </source>
</evidence>
<evidence type="ECO:0000256" key="18">
    <source>
        <dbReference type="PROSITE-ProRule" id="PRU00175"/>
    </source>
</evidence>
<dbReference type="FunFam" id="2.60.120.920:FF:000031">
    <property type="entry name" value="E3 ubiquitin-protein ligase RNF123"/>
    <property type="match status" value="1"/>
</dbReference>
<keyword evidence="8" id="KW-0808">Transferase</keyword>
<comment type="pathway">
    <text evidence="3">Protein modification; protein ubiquitination.</text>
</comment>
<dbReference type="PANTHER" id="PTHR13363:SF5">
    <property type="entry name" value="E3 UBIQUITIN-PROTEIN LIGASE RNF123"/>
    <property type="match status" value="1"/>
</dbReference>
<keyword evidence="21" id="KW-0436">Ligase</keyword>
<name>A0A7K8HJB5_9CORV</name>
<keyword evidence="6" id="KW-0963">Cytoplasm</keyword>
<keyword evidence="22" id="KW-1185">Reference proteome</keyword>
<dbReference type="GO" id="GO:0005737">
    <property type="term" value="C:cytoplasm"/>
    <property type="evidence" value="ECO:0007669"/>
    <property type="project" value="UniProtKB-SubCell"/>
</dbReference>
<dbReference type="Pfam" id="PF25576">
    <property type="entry name" value="TPR_RNF123"/>
    <property type="match status" value="1"/>
</dbReference>
<evidence type="ECO:0000313" key="21">
    <source>
        <dbReference type="EMBL" id="NXC56156.1"/>
    </source>
</evidence>
<dbReference type="FunFam" id="3.30.40.10:FF:000133">
    <property type="entry name" value="E3 ubiquitin-protein ligase RNF123"/>
    <property type="match status" value="1"/>
</dbReference>
<comment type="subcellular location">
    <subcellularLocation>
        <location evidence="2">Cytoplasm</location>
    </subcellularLocation>
</comment>
<dbReference type="InterPro" id="IPR043136">
    <property type="entry name" value="B30.2/SPRY_sf"/>
</dbReference>
<evidence type="ECO:0000256" key="11">
    <source>
        <dbReference type="ARBA" id="ARBA00022786"/>
    </source>
</evidence>
<evidence type="ECO:0000256" key="17">
    <source>
        <dbReference type="ARBA" id="ARBA00080435"/>
    </source>
</evidence>
<evidence type="ECO:0000256" key="2">
    <source>
        <dbReference type="ARBA" id="ARBA00004496"/>
    </source>
</evidence>
<evidence type="ECO:0000259" key="20">
    <source>
        <dbReference type="PROSITE" id="PS50188"/>
    </source>
</evidence>
<dbReference type="CDD" id="cd12882">
    <property type="entry name" value="SPRY_RNF123"/>
    <property type="match status" value="1"/>
</dbReference>
<dbReference type="GO" id="GO:0016567">
    <property type="term" value="P:protein ubiquitination"/>
    <property type="evidence" value="ECO:0007669"/>
    <property type="project" value="UniProtKB-ARBA"/>
</dbReference>
<keyword evidence="10 18" id="KW-0863">Zinc-finger</keyword>
<dbReference type="InterPro" id="IPR013320">
    <property type="entry name" value="ConA-like_dom_sf"/>
</dbReference>
<evidence type="ECO:0000256" key="6">
    <source>
        <dbReference type="ARBA" id="ARBA00022490"/>
    </source>
</evidence>
<evidence type="ECO:0000256" key="13">
    <source>
        <dbReference type="ARBA" id="ARBA00022843"/>
    </source>
</evidence>
<keyword evidence="7" id="KW-0597">Phosphoprotein</keyword>
<dbReference type="Pfam" id="PF13920">
    <property type="entry name" value="zf-C3HC4_3"/>
    <property type="match status" value="1"/>
</dbReference>
<dbReference type="PANTHER" id="PTHR13363">
    <property type="entry name" value="RING FINGER AND SRY DOMAIN-CONTAINING"/>
    <property type="match status" value="1"/>
</dbReference>
<organism evidence="21 22">
    <name type="scientific">Aleadryas rufinucha</name>
    <name type="common">rufous-naped whistler</name>
    <dbReference type="NCBI Taxonomy" id="461220"/>
    <lineage>
        <taxon>Eukaryota</taxon>
        <taxon>Metazoa</taxon>
        <taxon>Chordata</taxon>
        <taxon>Craniata</taxon>
        <taxon>Vertebrata</taxon>
        <taxon>Euteleostomi</taxon>
        <taxon>Archelosauria</taxon>
        <taxon>Archosauria</taxon>
        <taxon>Dinosauria</taxon>
        <taxon>Saurischia</taxon>
        <taxon>Theropoda</taxon>
        <taxon>Coelurosauria</taxon>
        <taxon>Aves</taxon>
        <taxon>Neognathae</taxon>
        <taxon>Neoaves</taxon>
        <taxon>Telluraves</taxon>
        <taxon>Australaves</taxon>
        <taxon>Passeriformes</taxon>
        <taxon>Corvoidea</taxon>
        <taxon>Pachycephalidae</taxon>
        <taxon>Aleadryas</taxon>
    </lineage>
</organism>
<dbReference type="GO" id="GO:0051603">
    <property type="term" value="P:proteolysis involved in protein catabolic process"/>
    <property type="evidence" value="ECO:0007669"/>
    <property type="project" value="TreeGrafter"/>
</dbReference>